<sequence>MSLFEGNMKNKSILEKWIIDLGIIINPQVKIKETEDKGIGVFYNFDCNFNSNGEPIELIRIPQLSSYNIYTLKKLINDKLDDKDSKVIKRVLMIIFSKMNGNSESLILISYFIGFLLICNKEKKLNDNNNINNNNNDDNNNKWKDEIKVYLNILLNTNVGNLYLDQQDILQDFLSYFQGNAIIQNSIIDITSGIWVDITESINEEFSENFKIIKIEEVLQICSAIRSRVLEIPREIYNKEGDDDDYYVDVTLVPILDYVNHDNLLKNAYFDIDRETKDIILFYERKSSINKEFEVEVFISYDIFEDLHSMFINYGFLPISEDIIKVIEIPIIGYNKFFNKISDFDITRRLYCIKQSPNVQFKIKFDNKGEIKEMKLLLEGFYSFLVFKDDIDWNKFEEEDEEEGGGYEEEIDFEKGFNRSLQIMDNLNEDEINELQTNLFEYIIEFFKEFKNKSKIFKDLIEEYELNIGENRNISKLIDMYDSMSKFMLEKVQFEDFIECNIDDNELRGYLGNRMMPIYNFDATISGAEVGELKI</sequence>
<protein>
    <submittedName>
        <fullName evidence="2">Cytochrome c lysine N-methyltransferase</fullName>
    </submittedName>
</protein>
<dbReference type="InterPro" id="IPR046341">
    <property type="entry name" value="SET_dom_sf"/>
</dbReference>
<dbReference type="AlphaFoldDB" id="A0A9P6WLN7"/>
<dbReference type="OrthoDB" id="441812at2759"/>
<evidence type="ECO:0000313" key="2">
    <source>
        <dbReference type="EMBL" id="KAG0689231.1"/>
    </source>
</evidence>
<name>A0A9P6WLN7_9ASCO</name>
<feature type="domain" description="SET" evidence="1">
    <location>
        <begin position="27"/>
        <end position="302"/>
    </location>
</feature>
<reference evidence="2" key="1">
    <citation type="submission" date="2020-11" db="EMBL/GenBank/DDBJ databases">
        <title>Kefir isolates.</title>
        <authorList>
            <person name="Marcisauskas S."/>
            <person name="Kim Y."/>
            <person name="Blasche S."/>
        </authorList>
    </citation>
    <scope>NUCLEOTIDE SEQUENCE</scope>
    <source>
        <strain evidence="2">Olga-1</strain>
    </source>
</reference>
<evidence type="ECO:0000313" key="3">
    <source>
        <dbReference type="Proteomes" id="UP000697127"/>
    </source>
</evidence>
<accession>A0A9P6WLN7</accession>
<comment type="caution">
    <text evidence="2">The sequence shown here is derived from an EMBL/GenBank/DDBJ whole genome shotgun (WGS) entry which is preliminary data.</text>
</comment>
<gene>
    <name evidence="2" type="primary">CTM1</name>
    <name evidence="2" type="ORF">C6P40_005365</name>
</gene>
<organism evidence="2 3">
    <name type="scientific">Pichia californica</name>
    <dbReference type="NCBI Taxonomy" id="460514"/>
    <lineage>
        <taxon>Eukaryota</taxon>
        <taxon>Fungi</taxon>
        <taxon>Dikarya</taxon>
        <taxon>Ascomycota</taxon>
        <taxon>Saccharomycotina</taxon>
        <taxon>Pichiomycetes</taxon>
        <taxon>Pichiales</taxon>
        <taxon>Pichiaceae</taxon>
        <taxon>Pichia</taxon>
    </lineage>
</organism>
<dbReference type="SUPFAM" id="SSF82199">
    <property type="entry name" value="SET domain"/>
    <property type="match status" value="1"/>
</dbReference>
<dbReference type="Proteomes" id="UP000697127">
    <property type="component" value="Unassembled WGS sequence"/>
</dbReference>
<evidence type="ECO:0000259" key="1">
    <source>
        <dbReference type="PROSITE" id="PS50280"/>
    </source>
</evidence>
<dbReference type="InterPro" id="IPR001214">
    <property type="entry name" value="SET_dom"/>
</dbReference>
<dbReference type="EMBL" id="PUHW01000092">
    <property type="protein sequence ID" value="KAG0689231.1"/>
    <property type="molecule type" value="Genomic_DNA"/>
</dbReference>
<dbReference type="PROSITE" id="PS50280">
    <property type="entry name" value="SET"/>
    <property type="match status" value="1"/>
</dbReference>
<dbReference type="Gene3D" id="3.90.1410.10">
    <property type="entry name" value="set domain protein methyltransferase, domain 1"/>
    <property type="match status" value="1"/>
</dbReference>
<proteinExistence type="predicted"/>
<keyword evidence="3" id="KW-1185">Reference proteome</keyword>